<accession>A0A0A0EA85</accession>
<reference evidence="1 2" key="1">
    <citation type="journal article" date="2015" name="Antonie Van Leeuwenhoek">
        <title>Pseudooceanicola atlanticus gen. nov. sp. nov., isolated from surface seawater of the Atlantic Ocean and reclassification of Oceanicola batsensis, Oceanicola marinus, Oceanicola nitratireducens, Oceanicola nanhaiensis, Oceanicola antarcticus and Oceanicola flagellatus, as Pseudooceanicola batsensis comb. nov., Pseudooceanicola marinus comb. nov., Pseudooceanicola nitratireducens comb. nov., Pseudooceanicola nanhaiensis comb. nov., Pseudooceanicola antarcticus comb. nov., and Pseudooceanicola flagellatus comb. nov.</title>
        <authorList>
            <person name="Lai Q."/>
            <person name="Li G."/>
            <person name="Liu X."/>
            <person name="Du Y."/>
            <person name="Sun F."/>
            <person name="Shao Z."/>
        </authorList>
    </citation>
    <scope>NUCLEOTIDE SEQUENCE [LARGE SCALE GENOMIC DNA]</scope>
    <source>
        <strain evidence="1 2">22II-s11g</strain>
    </source>
</reference>
<dbReference type="STRING" id="1461694.ATO9_20110"/>
<keyword evidence="2" id="KW-1185">Reference proteome</keyword>
<organism evidence="1 2">
    <name type="scientific">Pseudooceanicola atlanticus</name>
    <dbReference type="NCBI Taxonomy" id="1461694"/>
    <lineage>
        <taxon>Bacteria</taxon>
        <taxon>Pseudomonadati</taxon>
        <taxon>Pseudomonadota</taxon>
        <taxon>Alphaproteobacteria</taxon>
        <taxon>Rhodobacterales</taxon>
        <taxon>Paracoccaceae</taxon>
        <taxon>Pseudooceanicola</taxon>
    </lineage>
</organism>
<dbReference type="Proteomes" id="UP000030004">
    <property type="component" value="Unassembled WGS sequence"/>
</dbReference>
<dbReference type="AlphaFoldDB" id="A0A0A0EA85"/>
<proteinExistence type="predicted"/>
<sequence>MTLTLLHTAQVHVARFDALRDRIAPGAVLAHIVAPDWLEDARRDGITPALTDRLRDAIGGAEGPVICTCTTLGDAAERLGAIRIDRPLMRQAARIGGRVAMAYALSSTLDPSRALFADEAGRDPDLMIDLTAHWPLFEGGDEQGFERAIADGIRQAIAGQQIDAVVLAQASMAGAADHLGDLGILVLASPELALRYGLGIGTTG</sequence>
<name>A0A0A0EA85_9RHOB</name>
<protein>
    <recommendedName>
        <fullName evidence="3">Arylsulfatase</fullName>
    </recommendedName>
</protein>
<dbReference type="EMBL" id="AQQX01000014">
    <property type="protein sequence ID" value="KGM47140.1"/>
    <property type="molecule type" value="Genomic_DNA"/>
</dbReference>
<evidence type="ECO:0000313" key="1">
    <source>
        <dbReference type="EMBL" id="KGM47140.1"/>
    </source>
</evidence>
<evidence type="ECO:0000313" key="2">
    <source>
        <dbReference type="Proteomes" id="UP000030004"/>
    </source>
</evidence>
<gene>
    <name evidence="1" type="ORF">ATO9_20110</name>
</gene>
<dbReference type="eggNOG" id="COG4126">
    <property type="taxonomic scope" value="Bacteria"/>
</dbReference>
<dbReference type="RefSeq" id="WP_043753471.1">
    <property type="nucleotide sequence ID" value="NZ_AQQX01000014.1"/>
</dbReference>
<dbReference type="OrthoDB" id="978447at2"/>
<evidence type="ECO:0008006" key="3">
    <source>
        <dbReference type="Google" id="ProtNLM"/>
    </source>
</evidence>
<comment type="caution">
    <text evidence="1">The sequence shown here is derived from an EMBL/GenBank/DDBJ whole genome shotgun (WGS) entry which is preliminary data.</text>
</comment>